<dbReference type="KEGG" id="emt:CPZ25_014265"/>
<comment type="similarity">
    <text evidence="2">Belongs to the EamA transporter family.</text>
</comment>
<feature type="domain" description="EamA" evidence="8">
    <location>
        <begin position="3"/>
        <end position="138"/>
    </location>
</feature>
<dbReference type="Gene3D" id="1.10.3730.20">
    <property type="match status" value="1"/>
</dbReference>
<sequence length="322" mass="34485">MKKGYLYIVIATLFFSSMEIALKSVSGQFNAVQMNLTRFLIGGLVLIPFAFRTLKKKNEHLDNKSLLHFAGLGFLGVVVSMTFYQLAVENANASVVAVLFSSNPVFVLFFSGIILHEVIKKNHVAAIVLEIIGILVIVNPLHTALNIAGVVMAILAAVAFALYSVFSKKQCNRYGGVVVTCGSFLFASLEMLLLIGLSHVGPVADMLSGSGLALFANIPLLTGYTVSNILTMLYICIGVTGGGYAFYFMAIEETSASTASLVFFFKPVLSPILAVLILHEAVPVNMVIGVLLILAGSLANLLPAFAHREEKSVSLSTEQGRS</sequence>
<dbReference type="InterPro" id="IPR000620">
    <property type="entry name" value="EamA_dom"/>
</dbReference>
<keyword evidence="5 7" id="KW-1133">Transmembrane helix</keyword>
<feature type="transmembrane region" description="Helical" evidence="7">
    <location>
        <begin position="178"/>
        <end position="201"/>
    </location>
</feature>
<dbReference type="Pfam" id="PF00892">
    <property type="entry name" value="EamA"/>
    <property type="match status" value="2"/>
</dbReference>
<dbReference type="PANTHER" id="PTHR32322:SF18">
    <property type="entry name" value="S-ADENOSYLMETHIONINE_S-ADENOSYLHOMOCYSTEINE TRANSPORTER"/>
    <property type="match status" value="1"/>
</dbReference>
<evidence type="ECO:0000313" key="9">
    <source>
        <dbReference type="EMBL" id="QCT72446.1"/>
    </source>
</evidence>
<organism evidence="9 10">
    <name type="scientific">Eubacterium maltosivorans</name>
    <dbReference type="NCBI Taxonomy" id="2041044"/>
    <lineage>
        <taxon>Bacteria</taxon>
        <taxon>Bacillati</taxon>
        <taxon>Bacillota</taxon>
        <taxon>Clostridia</taxon>
        <taxon>Eubacteriales</taxon>
        <taxon>Eubacteriaceae</taxon>
        <taxon>Eubacterium</taxon>
    </lineage>
</organism>
<name>A0A4V1GM89_EUBML</name>
<comment type="subcellular location">
    <subcellularLocation>
        <location evidence="1">Cell membrane</location>
        <topology evidence="1">Multi-pass membrane protein</topology>
    </subcellularLocation>
</comment>
<feature type="transmembrane region" description="Helical" evidence="7">
    <location>
        <begin position="259"/>
        <end position="278"/>
    </location>
</feature>
<dbReference type="SUPFAM" id="SSF103481">
    <property type="entry name" value="Multidrug resistance efflux transporter EmrE"/>
    <property type="match status" value="2"/>
</dbReference>
<feature type="domain" description="EamA" evidence="8">
    <location>
        <begin position="148"/>
        <end position="299"/>
    </location>
</feature>
<evidence type="ECO:0000256" key="7">
    <source>
        <dbReference type="SAM" id="Phobius"/>
    </source>
</evidence>
<evidence type="ECO:0000256" key="6">
    <source>
        <dbReference type="ARBA" id="ARBA00023136"/>
    </source>
</evidence>
<protein>
    <submittedName>
        <fullName evidence="9">EamA family transporter</fullName>
    </submittedName>
</protein>
<keyword evidence="10" id="KW-1185">Reference proteome</keyword>
<accession>A0A4V1GM89</accession>
<dbReference type="InterPro" id="IPR037185">
    <property type="entry name" value="EmrE-like"/>
</dbReference>
<gene>
    <name evidence="9" type="ORF">CPZ25_014265</name>
</gene>
<feature type="transmembrane region" description="Helical" evidence="7">
    <location>
        <begin position="284"/>
        <end position="306"/>
    </location>
</feature>
<evidence type="ECO:0000256" key="1">
    <source>
        <dbReference type="ARBA" id="ARBA00004651"/>
    </source>
</evidence>
<dbReference type="InterPro" id="IPR050638">
    <property type="entry name" value="AA-Vitamin_Transporters"/>
</dbReference>
<keyword evidence="4 7" id="KW-0812">Transmembrane</keyword>
<dbReference type="EMBL" id="CP029487">
    <property type="protein sequence ID" value="QCT72446.1"/>
    <property type="molecule type" value="Genomic_DNA"/>
</dbReference>
<keyword evidence="6 7" id="KW-0472">Membrane</keyword>
<feature type="transmembrane region" description="Helical" evidence="7">
    <location>
        <begin position="221"/>
        <end position="247"/>
    </location>
</feature>
<feature type="transmembrane region" description="Helical" evidence="7">
    <location>
        <begin position="37"/>
        <end position="54"/>
    </location>
</feature>
<evidence type="ECO:0000256" key="2">
    <source>
        <dbReference type="ARBA" id="ARBA00007362"/>
    </source>
</evidence>
<proteinExistence type="inferred from homology"/>
<feature type="transmembrane region" description="Helical" evidence="7">
    <location>
        <begin position="93"/>
        <end position="115"/>
    </location>
</feature>
<feature type="transmembrane region" description="Helical" evidence="7">
    <location>
        <begin position="122"/>
        <end position="141"/>
    </location>
</feature>
<evidence type="ECO:0000256" key="5">
    <source>
        <dbReference type="ARBA" id="ARBA00022989"/>
    </source>
</evidence>
<dbReference type="RefSeq" id="WP_096919053.1">
    <property type="nucleotide sequence ID" value="NZ_CP029487.1"/>
</dbReference>
<dbReference type="PANTHER" id="PTHR32322">
    <property type="entry name" value="INNER MEMBRANE TRANSPORTER"/>
    <property type="match status" value="1"/>
</dbReference>
<reference evidence="9 10" key="1">
    <citation type="submission" date="2018-05" db="EMBL/GenBank/DDBJ databases">
        <title>Genome comparison of Eubacterium sp.</title>
        <authorList>
            <person name="Feng Y."/>
            <person name="Sanchez-Andrea I."/>
            <person name="Stams A.J.M."/>
            <person name="De Vos W.M."/>
        </authorList>
    </citation>
    <scope>NUCLEOTIDE SEQUENCE [LARGE SCALE GENOMIC DNA]</scope>
    <source>
        <strain evidence="9 10">YI</strain>
    </source>
</reference>
<evidence type="ECO:0000256" key="3">
    <source>
        <dbReference type="ARBA" id="ARBA00022475"/>
    </source>
</evidence>
<dbReference type="GO" id="GO:0005886">
    <property type="term" value="C:plasma membrane"/>
    <property type="evidence" value="ECO:0007669"/>
    <property type="project" value="UniProtKB-SubCell"/>
</dbReference>
<evidence type="ECO:0000259" key="8">
    <source>
        <dbReference type="Pfam" id="PF00892"/>
    </source>
</evidence>
<feature type="transmembrane region" description="Helical" evidence="7">
    <location>
        <begin position="147"/>
        <end position="166"/>
    </location>
</feature>
<evidence type="ECO:0000313" key="10">
    <source>
        <dbReference type="Proteomes" id="UP000218387"/>
    </source>
</evidence>
<dbReference type="AlphaFoldDB" id="A0A4V1GM89"/>
<evidence type="ECO:0000256" key="4">
    <source>
        <dbReference type="ARBA" id="ARBA00022692"/>
    </source>
</evidence>
<feature type="transmembrane region" description="Helical" evidence="7">
    <location>
        <begin position="66"/>
        <end position="87"/>
    </location>
</feature>
<keyword evidence="3" id="KW-1003">Cell membrane</keyword>
<dbReference type="Proteomes" id="UP000218387">
    <property type="component" value="Chromosome"/>
</dbReference>